<dbReference type="InterPro" id="IPR015404">
    <property type="entry name" value="Vps5_C"/>
</dbReference>
<feature type="compositionally biased region" description="Polar residues" evidence="1">
    <location>
        <begin position="1"/>
        <end position="11"/>
    </location>
</feature>
<reference evidence="3 4" key="1">
    <citation type="journal article" date="2017" name="Nature">
        <title>The Apostasia genome and the evolution of orchids.</title>
        <authorList>
            <person name="Zhang G.Q."/>
            <person name="Liu K.W."/>
            <person name="Li Z."/>
            <person name="Lohaus R."/>
            <person name="Hsiao Y.Y."/>
            <person name="Niu S.C."/>
            <person name="Wang J.Y."/>
            <person name="Lin Y.C."/>
            <person name="Xu Q."/>
            <person name="Chen L.J."/>
            <person name="Yoshida K."/>
            <person name="Fujiwara S."/>
            <person name="Wang Z.W."/>
            <person name="Zhang Y.Q."/>
            <person name="Mitsuda N."/>
            <person name="Wang M."/>
            <person name="Liu G.H."/>
            <person name="Pecoraro L."/>
            <person name="Huang H.X."/>
            <person name="Xiao X.J."/>
            <person name="Lin M."/>
            <person name="Wu X.Y."/>
            <person name="Wu W.L."/>
            <person name="Chen Y.Y."/>
            <person name="Chang S.B."/>
            <person name="Sakamoto S."/>
            <person name="Ohme-Takagi M."/>
            <person name="Yagi M."/>
            <person name="Zeng S.J."/>
            <person name="Shen C.Y."/>
            <person name="Yeh C.M."/>
            <person name="Luo Y.B."/>
            <person name="Tsai W.C."/>
            <person name="Van de Peer Y."/>
            <person name="Liu Z.J."/>
        </authorList>
    </citation>
    <scope>NUCLEOTIDE SEQUENCE [LARGE SCALE GENOMIC DNA]</scope>
    <source>
        <strain evidence="4">cv. Shenzhen</strain>
        <tissue evidence="3">Stem</tissue>
    </source>
</reference>
<evidence type="ECO:0000313" key="4">
    <source>
        <dbReference type="Proteomes" id="UP000236161"/>
    </source>
</evidence>
<evidence type="ECO:0000256" key="1">
    <source>
        <dbReference type="SAM" id="MobiDB-lite"/>
    </source>
</evidence>
<dbReference type="InterPro" id="IPR027267">
    <property type="entry name" value="AH/BAR_dom_sf"/>
</dbReference>
<dbReference type="PANTHER" id="PTHR46757">
    <property type="entry name" value="SORTING NEXIN-RELATED"/>
    <property type="match status" value="1"/>
</dbReference>
<feature type="compositionally biased region" description="Low complexity" evidence="1">
    <location>
        <begin position="12"/>
        <end position="26"/>
    </location>
</feature>
<dbReference type="OrthoDB" id="271164at2759"/>
<organism evidence="3 4">
    <name type="scientific">Apostasia shenzhenica</name>
    <dbReference type="NCBI Taxonomy" id="1088818"/>
    <lineage>
        <taxon>Eukaryota</taxon>
        <taxon>Viridiplantae</taxon>
        <taxon>Streptophyta</taxon>
        <taxon>Embryophyta</taxon>
        <taxon>Tracheophyta</taxon>
        <taxon>Spermatophyta</taxon>
        <taxon>Magnoliopsida</taxon>
        <taxon>Liliopsida</taxon>
        <taxon>Asparagales</taxon>
        <taxon>Orchidaceae</taxon>
        <taxon>Apostasioideae</taxon>
        <taxon>Apostasia</taxon>
    </lineage>
</organism>
<dbReference type="GO" id="GO:0035091">
    <property type="term" value="F:phosphatidylinositol binding"/>
    <property type="evidence" value="ECO:0007669"/>
    <property type="project" value="InterPro"/>
</dbReference>
<dbReference type="InterPro" id="IPR044279">
    <property type="entry name" value="SNX2A/B"/>
</dbReference>
<evidence type="ECO:0000259" key="2">
    <source>
        <dbReference type="PROSITE" id="PS50195"/>
    </source>
</evidence>
<dbReference type="Gene3D" id="3.30.1520.10">
    <property type="entry name" value="Phox-like domain"/>
    <property type="match status" value="1"/>
</dbReference>
<evidence type="ECO:0000313" key="3">
    <source>
        <dbReference type="EMBL" id="PKA66887.1"/>
    </source>
</evidence>
<dbReference type="InterPro" id="IPR036871">
    <property type="entry name" value="PX_dom_sf"/>
</dbReference>
<dbReference type="Proteomes" id="UP000236161">
    <property type="component" value="Unassembled WGS sequence"/>
</dbReference>
<accession>A0A2I0BGF5</accession>
<dbReference type="SUPFAM" id="SSF64268">
    <property type="entry name" value="PX domain"/>
    <property type="match status" value="1"/>
</dbReference>
<dbReference type="EMBL" id="KZ451885">
    <property type="protein sequence ID" value="PKA66887.1"/>
    <property type="molecule type" value="Genomic_DNA"/>
</dbReference>
<dbReference type="Pfam" id="PF09325">
    <property type="entry name" value="Vps5"/>
    <property type="match status" value="1"/>
</dbReference>
<feature type="domain" description="PX" evidence="2">
    <location>
        <begin position="98"/>
        <end position="215"/>
    </location>
</feature>
<dbReference type="GO" id="GO:0016020">
    <property type="term" value="C:membrane"/>
    <property type="evidence" value="ECO:0007669"/>
    <property type="project" value="UniProtKB-ARBA"/>
</dbReference>
<dbReference type="SMART" id="SM00312">
    <property type="entry name" value="PX"/>
    <property type="match status" value="1"/>
</dbReference>
<dbReference type="PANTHER" id="PTHR46757:SF2">
    <property type="entry name" value="OS05G0346100 PROTEIN"/>
    <property type="match status" value="1"/>
</dbReference>
<keyword evidence="4" id="KW-1185">Reference proteome</keyword>
<proteinExistence type="predicted"/>
<gene>
    <name evidence="3" type="primary">SNX2B</name>
    <name evidence="3" type="ORF">AXF42_Ash003544</name>
</gene>
<dbReference type="InterPro" id="IPR001683">
    <property type="entry name" value="PX_dom"/>
</dbReference>
<dbReference type="PROSITE" id="PS50195">
    <property type="entry name" value="PX"/>
    <property type="match status" value="1"/>
</dbReference>
<feature type="region of interest" description="Disordered" evidence="1">
    <location>
        <begin position="59"/>
        <end position="87"/>
    </location>
</feature>
<dbReference type="GO" id="GO:0005768">
    <property type="term" value="C:endosome"/>
    <property type="evidence" value="ECO:0007669"/>
    <property type="project" value="UniProtKB-ARBA"/>
</dbReference>
<name>A0A2I0BGF5_9ASPA</name>
<dbReference type="CDD" id="cd07596">
    <property type="entry name" value="BAR_SNX"/>
    <property type="match status" value="1"/>
</dbReference>
<protein>
    <submittedName>
        <fullName evidence="3">Sorting nexin 2B</fullName>
    </submittedName>
</protein>
<dbReference type="Pfam" id="PF00787">
    <property type="entry name" value="PX"/>
    <property type="match status" value="1"/>
</dbReference>
<dbReference type="Gene3D" id="1.20.1270.60">
    <property type="entry name" value="Arfaptin homology (AH) domain/BAR domain"/>
    <property type="match status" value="1"/>
</dbReference>
<dbReference type="STRING" id="1088818.A0A2I0BGF5"/>
<dbReference type="AlphaFoldDB" id="A0A2I0BGF5"/>
<feature type="compositionally biased region" description="Polar residues" evidence="1">
    <location>
        <begin position="66"/>
        <end position="87"/>
    </location>
</feature>
<sequence>MMGPETPSSVDLPSEALEPLPLSASSSSFNSVYRGSITGDALLFPSTSSSFVDPPSYADAVFRPHQPQNGSDSFSRNALTYSRSGPASTSDYVEITVSDPQKENDAATSLVPGGGSHVTYLINTRTRSAAAAYSVRRRFRDFVVLADRLAESYRGFFIPIRPDKNVVESQVMQKHEFVEQRRADLEKYLQHLAAHPAIGRSEELRVFLQSQGKLPLAPTTDVASRMLDGAVKLPKQLFGDGVSGCVPPQEAVQPARGGRDLLRMFKELKQSVTNGWGGVKPMAVEEDKEFLERKENIQELTLQLNAASEQAESLVKAQHDTGEVMGELGLAFIKLLKLENDESIYDSQKVGAADIKTIATAAVKASRFYRELNSQTIKHLQEILHEYIGLMLIIRLAFSERSDALLTVQTLLSDIASWRTRVDKLEVASSRIFGGDESRIRRLEEIRKTISVTEDAKDCAVREYERIKERNRFELERFDKERRDDFESMLRGLAINQAGYFEKIANVWDAVANETSHYAKDNC</sequence>
<dbReference type="CDD" id="cd06865">
    <property type="entry name" value="PX_SNX_like"/>
    <property type="match status" value="1"/>
</dbReference>
<feature type="region of interest" description="Disordered" evidence="1">
    <location>
        <begin position="1"/>
        <end position="26"/>
    </location>
</feature>